<dbReference type="RefSeq" id="WP_139629264.1">
    <property type="nucleotide sequence ID" value="NZ_VDLX02000002.1"/>
</dbReference>
<reference evidence="1 2" key="1">
    <citation type="submission" date="2019-10" db="EMBL/GenBank/DDBJ databases">
        <title>Nonomuraea sp. nov., isolated from Phyllanthus amarus.</title>
        <authorList>
            <person name="Klykleung N."/>
            <person name="Tanasupawat S."/>
        </authorList>
    </citation>
    <scope>NUCLEOTIDE SEQUENCE [LARGE SCALE GENOMIC DNA]</scope>
    <source>
        <strain evidence="1 2">PA1-10</strain>
    </source>
</reference>
<sequence>MKIAKLAAVAAPLLMLAYGIIRLVGRMDGVYGPGLDWQAAHLANLAGLILFVPLVLAIRRLLAPGWVREAVVVVSLVGAATSIVQFVADIVEGLLAADKAGMRELSAQFHSVPGVDLAFYQVGPQLLYIGMIALTAMLARERTLPWWSVAVVLVSSLLPLATLNLIPVSAAGYLVALVPLWRPQERQDTARLATS</sequence>
<name>A0A5C4WRR9_9ACTN</name>
<keyword evidence="2" id="KW-1185">Reference proteome</keyword>
<dbReference type="Proteomes" id="UP000312512">
    <property type="component" value="Unassembled WGS sequence"/>
</dbReference>
<protein>
    <submittedName>
        <fullName evidence="1">Uncharacterized protein</fullName>
    </submittedName>
</protein>
<dbReference type="OrthoDB" id="3539663at2"/>
<comment type="caution">
    <text evidence="1">The sequence shown here is derived from an EMBL/GenBank/DDBJ whole genome shotgun (WGS) entry which is preliminary data.</text>
</comment>
<dbReference type="AlphaFoldDB" id="A0A5C4WRR9"/>
<dbReference type="EMBL" id="VDLX02000002">
    <property type="protein sequence ID" value="KAB8196322.1"/>
    <property type="molecule type" value="Genomic_DNA"/>
</dbReference>
<evidence type="ECO:0000313" key="2">
    <source>
        <dbReference type="Proteomes" id="UP000312512"/>
    </source>
</evidence>
<proteinExistence type="predicted"/>
<gene>
    <name evidence="1" type="ORF">FH608_006050</name>
</gene>
<accession>A0A5C4WRR9</accession>
<organism evidence="1 2">
    <name type="scientific">Nonomuraea phyllanthi</name>
    <dbReference type="NCBI Taxonomy" id="2219224"/>
    <lineage>
        <taxon>Bacteria</taxon>
        <taxon>Bacillati</taxon>
        <taxon>Actinomycetota</taxon>
        <taxon>Actinomycetes</taxon>
        <taxon>Streptosporangiales</taxon>
        <taxon>Streptosporangiaceae</taxon>
        <taxon>Nonomuraea</taxon>
    </lineage>
</organism>
<evidence type="ECO:0000313" key="1">
    <source>
        <dbReference type="EMBL" id="KAB8196322.1"/>
    </source>
</evidence>